<dbReference type="AlphaFoldDB" id="A0A382EYY2"/>
<reference evidence="4" key="1">
    <citation type="submission" date="2018-05" db="EMBL/GenBank/DDBJ databases">
        <authorList>
            <person name="Lanie J.A."/>
            <person name="Ng W.-L."/>
            <person name="Kazmierczak K.M."/>
            <person name="Andrzejewski T.M."/>
            <person name="Davidsen T.M."/>
            <person name="Wayne K.J."/>
            <person name="Tettelin H."/>
            <person name="Glass J.I."/>
            <person name="Rusch D."/>
            <person name="Podicherti R."/>
            <person name="Tsui H.-C.T."/>
            <person name="Winkler M.E."/>
        </authorList>
    </citation>
    <scope>NUCLEOTIDE SEQUENCE</scope>
</reference>
<feature type="domain" description="Periplasmic binding protein" evidence="3">
    <location>
        <begin position="31"/>
        <end position="288"/>
    </location>
</feature>
<gene>
    <name evidence="4" type="ORF">METZ01_LOCUS207901</name>
</gene>
<evidence type="ECO:0000313" key="4">
    <source>
        <dbReference type="EMBL" id="SVB55047.1"/>
    </source>
</evidence>
<organism evidence="4">
    <name type="scientific">marine metagenome</name>
    <dbReference type="NCBI Taxonomy" id="408172"/>
    <lineage>
        <taxon>unclassified sequences</taxon>
        <taxon>metagenomes</taxon>
        <taxon>ecological metagenomes</taxon>
    </lineage>
</organism>
<dbReference type="InterPro" id="IPR025997">
    <property type="entry name" value="SBP_2_dom"/>
</dbReference>
<protein>
    <recommendedName>
        <fullName evidence="3">Periplasmic binding protein domain-containing protein</fullName>
    </recommendedName>
</protein>
<dbReference type="GO" id="GO:0030246">
    <property type="term" value="F:carbohydrate binding"/>
    <property type="evidence" value="ECO:0007669"/>
    <property type="project" value="TreeGrafter"/>
</dbReference>
<name>A0A382EYY2_9ZZZZ</name>
<dbReference type="Gene3D" id="3.40.50.2300">
    <property type="match status" value="2"/>
</dbReference>
<comment type="similarity">
    <text evidence="2">Belongs to the bacterial solute-binding protein 2 family.</text>
</comment>
<accession>A0A382EYY2</accession>
<dbReference type="SUPFAM" id="SSF53822">
    <property type="entry name" value="Periplasmic binding protein-like I"/>
    <property type="match status" value="1"/>
</dbReference>
<dbReference type="InterPro" id="IPR028082">
    <property type="entry name" value="Peripla_BP_I"/>
</dbReference>
<dbReference type="PANTHER" id="PTHR30036">
    <property type="entry name" value="D-XYLOSE-BINDING PERIPLASMIC PROTEIN"/>
    <property type="match status" value="1"/>
</dbReference>
<dbReference type="GO" id="GO:0030288">
    <property type="term" value="C:outer membrane-bounded periplasmic space"/>
    <property type="evidence" value="ECO:0007669"/>
    <property type="project" value="TreeGrafter"/>
</dbReference>
<dbReference type="EMBL" id="UINC01046701">
    <property type="protein sequence ID" value="SVB55047.1"/>
    <property type="molecule type" value="Genomic_DNA"/>
</dbReference>
<evidence type="ECO:0000256" key="1">
    <source>
        <dbReference type="ARBA" id="ARBA00004196"/>
    </source>
</evidence>
<dbReference type="InterPro" id="IPR050555">
    <property type="entry name" value="Bact_Solute-Bind_Prot2"/>
</dbReference>
<evidence type="ECO:0000256" key="2">
    <source>
        <dbReference type="ARBA" id="ARBA00007639"/>
    </source>
</evidence>
<proteinExistence type="inferred from homology"/>
<evidence type="ECO:0000259" key="3">
    <source>
        <dbReference type="Pfam" id="PF13407"/>
    </source>
</evidence>
<dbReference type="Pfam" id="PF13407">
    <property type="entry name" value="Peripla_BP_4"/>
    <property type="match status" value="1"/>
</dbReference>
<dbReference type="PANTHER" id="PTHR30036:SF7">
    <property type="entry name" value="ABC TRANSPORTER PERIPLASMIC-BINDING PROTEIN YPHF"/>
    <property type="match status" value="1"/>
</dbReference>
<comment type="subcellular location">
    <subcellularLocation>
        <location evidence="1">Cell envelope</location>
    </subcellularLocation>
</comment>
<sequence>MKKLFSVLFISLAMIFTIVTTAEAKQYKFNFVMHSDTNNAFWAAVHKGFKDACAQIDASCQMLTLSGDGDQQEQLQNLESSIAQGVDGIITTITHPTIFDAAIDEAIAKGIPVISSNVDDPEGPSASSRLAYVGQDLEIAGYQLCEALSAQFPAGDVHVLIGVADMNQAWAYTRGNGIARFMEDYKAANPGRNITYEKIETGLDLSTVGNRVAAYVQANPNTTAYLDVGFWEAGAAQAVRNLGYKPGEILLAGFDLVDVVFEEMDKGYVQLTVDQQPYYQGYMPVHNLFLMNEYGLGALDINTGKALITPADVETIRQFKGMAVR</sequence>